<dbReference type="EMBL" id="MU864555">
    <property type="protein sequence ID" value="KAK4183358.1"/>
    <property type="molecule type" value="Genomic_DNA"/>
</dbReference>
<keyword evidence="4" id="KW-0175">Coiled coil</keyword>
<evidence type="ECO:0000256" key="2">
    <source>
        <dbReference type="ARBA" id="ARBA00023043"/>
    </source>
</evidence>
<keyword evidence="2 3" id="KW-0040">ANK repeat</keyword>
<dbReference type="PRINTS" id="PR01415">
    <property type="entry name" value="ANKYRIN"/>
</dbReference>
<evidence type="ECO:0000313" key="5">
    <source>
        <dbReference type="EMBL" id="KAK4183358.1"/>
    </source>
</evidence>
<dbReference type="InterPro" id="IPR036770">
    <property type="entry name" value="Ankyrin_rpt-contain_sf"/>
</dbReference>
<reference evidence="5" key="2">
    <citation type="submission" date="2023-05" db="EMBL/GenBank/DDBJ databases">
        <authorList>
            <consortium name="Lawrence Berkeley National Laboratory"/>
            <person name="Steindorff A."/>
            <person name="Hensen N."/>
            <person name="Bonometti L."/>
            <person name="Westerberg I."/>
            <person name="Brannstrom I.O."/>
            <person name="Guillou S."/>
            <person name="Cros-Aarteil S."/>
            <person name="Calhoun S."/>
            <person name="Haridas S."/>
            <person name="Kuo A."/>
            <person name="Mondo S."/>
            <person name="Pangilinan J."/>
            <person name="Riley R."/>
            <person name="Labutti K."/>
            <person name="Andreopoulos B."/>
            <person name="Lipzen A."/>
            <person name="Chen C."/>
            <person name="Yanf M."/>
            <person name="Daum C."/>
            <person name="Ng V."/>
            <person name="Clum A."/>
            <person name="Ohm R."/>
            <person name="Martin F."/>
            <person name="Silar P."/>
            <person name="Natvig D."/>
            <person name="Lalanne C."/>
            <person name="Gautier V."/>
            <person name="Ament-Velasquez S.L."/>
            <person name="Kruys A."/>
            <person name="Hutchinson M.I."/>
            <person name="Powell A.J."/>
            <person name="Barry K."/>
            <person name="Miller A.N."/>
            <person name="Grigoriev I.V."/>
            <person name="Debuchy R."/>
            <person name="Gladieux P."/>
            <person name="Thoren M.H."/>
            <person name="Johannesson H."/>
        </authorList>
    </citation>
    <scope>NUCLEOTIDE SEQUENCE</scope>
    <source>
        <strain evidence="5">PSN309</strain>
    </source>
</reference>
<dbReference type="Gene3D" id="1.25.40.20">
    <property type="entry name" value="Ankyrin repeat-containing domain"/>
    <property type="match status" value="1"/>
</dbReference>
<dbReference type="InterPro" id="IPR002110">
    <property type="entry name" value="Ankyrin_rpt"/>
</dbReference>
<dbReference type="Proteomes" id="UP001302126">
    <property type="component" value="Unassembled WGS sequence"/>
</dbReference>
<feature type="coiled-coil region" evidence="4">
    <location>
        <begin position="14"/>
        <end position="73"/>
    </location>
</feature>
<keyword evidence="1" id="KW-0677">Repeat</keyword>
<evidence type="ECO:0000256" key="4">
    <source>
        <dbReference type="SAM" id="Coils"/>
    </source>
</evidence>
<evidence type="ECO:0000256" key="3">
    <source>
        <dbReference type="PROSITE-ProRule" id="PRU00023"/>
    </source>
</evidence>
<reference evidence="5" key="1">
    <citation type="journal article" date="2023" name="Mol. Phylogenet. Evol.">
        <title>Genome-scale phylogeny and comparative genomics of the fungal order Sordariales.</title>
        <authorList>
            <person name="Hensen N."/>
            <person name="Bonometti L."/>
            <person name="Westerberg I."/>
            <person name="Brannstrom I.O."/>
            <person name="Guillou S."/>
            <person name="Cros-Aarteil S."/>
            <person name="Calhoun S."/>
            <person name="Haridas S."/>
            <person name="Kuo A."/>
            <person name="Mondo S."/>
            <person name="Pangilinan J."/>
            <person name="Riley R."/>
            <person name="LaButti K."/>
            <person name="Andreopoulos B."/>
            <person name="Lipzen A."/>
            <person name="Chen C."/>
            <person name="Yan M."/>
            <person name="Daum C."/>
            <person name="Ng V."/>
            <person name="Clum A."/>
            <person name="Steindorff A."/>
            <person name="Ohm R.A."/>
            <person name="Martin F."/>
            <person name="Silar P."/>
            <person name="Natvig D.O."/>
            <person name="Lalanne C."/>
            <person name="Gautier V."/>
            <person name="Ament-Velasquez S.L."/>
            <person name="Kruys A."/>
            <person name="Hutchinson M.I."/>
            <person name="Powell A.J."/>
            <person name="Barry K."/>
            <person name="Miller A.N."/>
            <person name="Grigoriev I.V."/>
            <person name="Debuchy R."/>
            <person name="Gladieux P."/>
            <person name="Hiltunen Thoren M."/>
            <person name="Johannesson H."/>
        </authorList>
    </citation>
    <scope>NUCLEOTIDE SEQUENCE</scope>
    <source>
        <strain evidence="5">PSN309</strain>
    </source>
</reference>
<organism evidence="5 6">
    <name type="scientific">Podospora australis</name>
    <dbReference type="NCBI Taxonomy" id="1536484"/>
    <lineage>
        <taxon>Eukaryota</taxon>
        <taxon>Fungi</taxon>
        <taxon>Dikarya</taxon>
        <taxon>Ascomycota</taxon>
        <taxon>Pezizomycotina</taxon>
        <taxon>Sordariomycetes</taxon>
        <taxon>Sordariomycetidae</taxon>
        <taxon>Sordariales</taxon>
        <taxon>Podosporaceae</taxon>
        <taxon>Podospora</taxon>
    </lineage>
</organism>
<accession>A0AAN6WKL8</accession>
<dbReference type="GO" id="GO:0004842">
    <property type="term" value="F:ubiquitin-protein transferase activity"/>
    <property type="evidence" value="ECO:0007669"/>
    <property type="project" value="TreeGrafter"/>
</dbReference>
<evidence type="ECO:0000313" key="6">
    <source>
        <dbReference type="Proteomes" id="UP001302126"/>
    </source>
</evidence>
<comment type="caution">
    <text evidence="5">The sequence shown here is derived from an EMBL/GenBank/DDBJ whole genome shotgun (WGS) entry which is preliminary data.</text>
</comment>
<keyword evidence="6" id="KW-1185">Reference proteome</keyword>
<dbReference type="GO" id="GO:0085020">
    <property type="term" value="P:protein K6-linked ubiquitination"/>
    <property type="evidence" value="ECO:0007669"/>
    <property type="project" value="TreeGrafter"/>
</dbReference>
<dbReference type="SUPFAM" id="SSF48403">
    <property type="entry name" value="Ankyrin repeat"/>
    <property type="match status" value="1"/>
</dbReference>
<dbReference type="Pfam" id="PF12796">
    <property type="entry name" value="Ank_2"/>
    <property type="match status" value="1"/>
</dbReference>
<feature type="repeat" description="ANK" evidence="3">
    <location>
        <begin position="145"/>
        <end position="177"/>
    </location>
</feature>
<proteinExistence type="predicted"/>
<dbReference type="AlphaFoldDB" id="A0AAN6WKL8"/>
<gene>
    <name evidence="5" type="ORF">QBC35DRAFT_508187</name>
</gene>
<dbReference type="SMART" id="SM00248">
    <property type="entry name" value="ANK"/>
    <property type="match status" value="2"/>
</dbReference>
<feature type="repeat" description="ANK" evidence="3">
    <location>
        <begin position="112"/>
        <end position="144"/>
    </location>
</feature>
<name>A0AAN6WKL8_9PEZI</name>
<evidence type="ECO:0000256" key="1">
    <source>
        <dbReference type="ARBA" id="ARBA00022737"/>
    </source>
</evidence>
<dbReference type="PANTHER" id="PTHR24171">
    <property type="entry name" value="ANKYRIN REPEAT DOMAIN-CONTAINING PROTEIN 39-RELATED"/>
    <property type="match status" value="1"/>
</dbReference>
<sequence length="225" mass="25167">MVQRPIVTSSLAREKALEGEIASLKQQLQAQEEKHNRSEADLHAELDDAIASIAELQRQQTRMEDQIRAQTKSLLELTQQLQKNNNANNAKNSDTPKAPRVVDDSLNQLDRKGEFPLYRAAAGGHYDEVKSLLDRGANPSMRTRFGWTALHWAAGNKFPDVVRLLLEHGADVNARADVGKLPYHMTTDEGICNMLMVKMMEQPDPSAEHARRLKAFGYEVVANGN</sequence>
<protein>
    <submittedName>
        <fullName evidence="5">Ankyrin repeat-containing domain protein</fullName>
    </submittedName>
</protein>
<dbReference type="PROSITE" id="PS50297">
    <property type="entry name" value="ANK_REP_REGION"/>
    <property type="match status" value="2"/>
</dbReference>
<dbReference type="PROSITE" id="PS50088">
    <property type="entry name" value="ANK_REPEAT"/>
    <property type="match status" value="2"/>
</dbReference>
<dbReference type="PANTHER" id="PTHR24171:SF8">
    <property type="entry name" value="BRCA1-ASSOCIATED RING DOMAIN PROTEIN 1"/>
    <property type="match status" value="1"/>
</dbReference>